<keyword evidence="1" id="KW-0472">Membrane</keyword>
<proteinExistence type="predicted"/>
<comment type="caution">
    <text evidence="2">The sequence shown here is derived from an EMBL/GenBank/DDBJ whole genome shotgun (WGS) entry which is preliminary data.</text>
</comment>
<protein>
    <submittedName>
        <fullName evidence="2">DUF3099 domain-containing protein</fullName>
    </submittedName>
</protein>
<evidence type="ECO:0000313" key="3">
    <source>
        <dbReference type="Proteomes" id="UP000604001"/>
    </source>
</evidence>
<dbReference type="Pfam" id="PF11298">
    <property type="entry name" value="DUF3099"/>
    <property type="match status" value="1"/>
</dbReference>
<reference evidence="2 3" key="1">
    <citation type="submission" date="2020-08" db="EMBL/GenBank/DDBJ databases">
        <title>novel species in genus Nocardioides.</title>
        <authorList>
            <person name="Zhang G."/>
        </authorList>
    </citation>
    <scope>NUCLEOTIDE SEQUENCE [LARGE SCALE GENOMIC DNA]</scope>
    <source>
        <strain evidence="2 3">SC8A-24</strain>
    </source>
</reference>
<dbReference type="Proteomes" id="UP000604001">
    <property type="component" value="Unassembled WGS sequence"/>
</dbReference>
<dbReference type="EMBL" id="JACMYC010000001">
    <property type="protein sequence ID" value="MBC2959138.1"/>
    <property type="molecule type" value="Genomic_DNA"/>
</dbReference>
<dbReference type="RefSeq" id="WP_186344386.1">
    <property type="nucleotide sequence ID" value="NZ_BMMR01000001.1"/>
</dbReference>
<feature type="transmembrane region" description="Helical" evidence="1">
    <location>
        <begin position="33"/>
        <end position="55"/>
    </location>
</feature>
<organism evidence="2 3">
    <name type="scientific">Nocardioides deserti</name>
    <dbReference type="NCBI Taxonomy" id="1588644"/>
    <lineage>
        <taxon>Bacteria</taxon>
        <taxon>Bacillati</taxon>
        <taxon>Actinomycetota</taxon>
        <taxon>Actinomycetes</taxon>
        <taxon>Propionibacteriales</taxon>
        <taxon>Nocardioidaceae</taxon>
        <taxon>Nocardioides</taxon>
    </lineage>
</organism>
<evidence type="ECO:0000256" key="1">
    <source>
        <dbReference type="SAM" id="Phobius"/>
    </source>
</evidence>
<keyword evidence="1" id="KW-1133">Transmembrane helix</keyword>
<name>A0ABR6U4V8_9ACTN</name>
<accession>A0ABR6U4V8</accession>
<gene>
    <name evidence="2" type="ORF">H7344_02360</name>
</gene>
<dbReference type="InterPro" id="IPR021449">
    <property type="entry name" value="DUF3099"/>
</dbReference>
<sequence length="113" mass="12339">MARDQRRDRDDAVRITTAAASRNVDIAARQKRYLLSMSIRSICFVGAVLTALAGWQWVWPFLIAGAIVLPYVAVVLANVQATRKEGFALQDGSYAAPQLGTAPQEPEVGRPAR</sequence>
<keyword evidence="3" id="KW-1185">Reference proteome</keyword>
<keyword evidence="1" id="KW-0812">Transmembrane</keyword>
<feature type="transmembrane region" description="Helical" evidence="1">
    <location>
        <begin position="61"/>
        <end position="79"/>
    </location>
</feature>
<evidence type="ECO:0000313" key="2">
    <source>
        <dbReference type="EMBL" id="MBC2959138.1"/>
    </source>
</evidence>